<feature type="region of interest" description="Disordered" evidence="1">
    <location>
        <begin position="170"/>
        <end position="249"/>
    </location>
</feature>
<comment type="caution">
    <text evidence="4">The sequence shown here is derived from an EMBL/GenBank/DDBJ whole genome shotgun (WGS) entry which is preliminary data.</text>
</comment>
<dbReference type="Proteomes" id="UP000626109">
    <property type="component" value="Unassembled WGS sequence"/>
</dbReference>
<protein>
    <submittedName>
        <fullName evidence="4">Uncharacterized protein</fullName>
    </submittedName>
</protein>
<gene>
    <name evidence="3" type="ORF">PGLA1383_LOCUS10614</name>
    <name evidence="4" type="ORF">PGLA2088_LOCUS26921</name>
</gene>
<name>A0A813JW56_POLGL</name>
<dbReference type="EMBL" id="CAJNNW010027246">
    <property type="protein sequence ID" value="CAE8690361.1"/>
    <property type="molecule type" value="Genomic_DNA"/>
</dbReference>
<keyword evidence="6" id="KW-1185">Reference proteome</keyword>
<keyword evidence="2" id="KW-0732">Signal</keyword>
<evidence type="ECO:0000313" key="5">
    <source>
        <dbReference type="Proteomes" id="UP000626109"/>
    </source>
</evidence>
<reference evidence="4" key="1">
    <citation type="submission" date="2021-02" db="EMBL/GenBank/DDBJ databases">
        <authorList>
            <person name="Dougan E. K."/>
            <person name="Rhodes N."/>
            <person name="Thang M."/>
            <person name="Chan C."/>
        </authorList>
    </citation>
    <scope>NUCLEOTIDE SEQUENCE</scope>
</reference>
<evidence type="ECO:0000256" key="1">
    <source>
        <dbReference type="SAM" id="MobiDB-lite"/>
    </source>
</evidence>
<dbReference type="Proteomes" id="UP000654075">
    <property type="component" value="Unassembled WGS sequence"/>
</dbReference>
<sequence length="249" mass="26355">MTALPRGLLALCLVTLADTAVLGRQARTSHRGASGTKESVEARRGCLGLVERLRRKYGVDELEAACKAVLPGAVEACSEARLALQDNGEVAAASEPGGSMLLSQRLPGVASACHSLEVAWALRQPSTEMLLLSRSVARHRFRRSERSDGVLAKTSATEELEWSLWDKKSYDSSHKEPLPPYNASNSTPGVDSNPDNEDSVKGQTFTTTTFSTTSNVTTTTAAAPNNSSSPLADNSSNSSSATNSSNSSR</sequence>
<dbReference type="EMBL" id="CAJNNV010005358">
    <property type="protein sequence ID" value="CAE8591954.1"/>
    <property type="molecule type" value="Genomic_DNA"/>
</dbReference>
<dbReference type="AlphaFoldDB" id="A0A813JW56"/>
<accession>A0A813JW56</accession>
<proteinExistence type="predicted"/>
<feature type="compositionally biased region" description="Low complexity" evidence="1">
    <location>
        <begin position="204"/>
        <end position="249"/>
    </location>
</feature>
<evidence type="ECO:0000313" key="4">
    <source>
        <dbReference type="EMBL" id="CAE8690361.1"/>
    </source>
</evidence>
<evidence type="ECO:0000256" key="2">
    <source>
        <dbReference type="SAM" id="SignalP"/>
    </source>
</evidence>
<feature type="signal peptide" evidence="2">
    <location>
        <begin position="1"/>
        <end position="19"/>
    </location>
</feature>
<evidence type="ECO:0000313" key="3">
    <source>
        <dbReference type="EMBL" id="CAE8591954.1"/>
    </source>
</evidence>
<organism evidence="4 5">
    <name type="scientific">Polarella glacialis</name>
    <name type="common">Dinoflagellate</name>
    <dbReference type="NCBI Taxonomy" id="89957"/>
    <lineage>
        <taxon>Eukaryota</taxon>
        <taxon>Sar</taxon>
        <taxon>Alveolata</taxon>
        <taxon>Dinophyceae</taxon>
        <taxon>Suessiales</taxon>
        <taxon>Suessiaceae</taxon>
        <taxon>Polarella</taxon>
    </lineage>
</organism>
<feature type="chain" id="PRO_5036222190" evidence="2">
    <location>
        <begin position="20"/>
        <end position="249"/>
    </location>
</feature>
<evidence type="ECO:0000313" key="6">
    <source>
        <dbReference type="Proteomes" id="UP000654075"/>
    </source>
</evidence>